<feature type="compositionally biased region" description="Polar residues" evidence="1">
    <location>
        <begin position="106"/>
        <end position="132"/>
    </location>
</feature>
<evidence type="ECO:0000256" key="1">
    <source>
        <dbReference type="SAM" id="MobiDB-lite"/>
    </source>
</evidence>
<dbReference type="GeneID" id="78361336"/>
<proteinExistence type="predicted"/>
<reference evidence="4" key="1">
    <citation type="submission" date="2017-05" db="EMBL/GenBank/DDBJ databases">
        <title>Improved OligoMM genomes.</title>
        <authorList>
            <person name="Garzetti D."/>
        </authorList>
    </citation>
    <scope>NUCLEOTIDE SEQUENCE [LARGE SCALE GENOMIC DNA]</scope>
    <source>
        <strain evidence="4">YL45</strain>
    </source>
</reference>
<evidence type="ECO:0000313" key="4">
    <source>
        <dbReference type="Proteomes" id="UP000214610"/>
    </source>
</evidence>
<dbReference type="AlphaFoldDB" id="A0A227KAL4"/>
<keyword evidence="2" id="KW-0732">Signal</keyword>
<name>A0A227KAL4_9BURK</name>
<dbReference type="EMBL" id="NHMP01000012">
    <property type="protein sequence ID" value="OXE44377.1"/>
    <property type="molecule type" value="Genomic_DNA"/>
</dbReference>
<evidence type="ECO:0000256" key="2">
    <source>
        <dbReference type="SAM" id="SignalP"/>
    </source>
</evidence>
<keyword evidence="4" id="KW-1185">Reference proteome</keyword>
<organism evidence="3 4">
    <name type="scientific">Turicimonas muris</name>
    <dbReference type="NCBI Taxonomy" id="1796652"/>
    <lineage>
        <taxon>Bacteria</taxon>
        <taxon>Pseudomonadati</taxon>
        <taxon>Pseudomonadota</taxon>
        <taxon>Betaproteobacteria</taxon>
        <taxon>Burkholderiales</taxon>
        <taxon>Sutterellaceae</taxon>
        <taxon>Turicimonas</taxon>
    </lineage>
</organism>
<protein>
    <submittedName>
        <fullName evidence="3">Uncharacterized protein</fullName>
    </submittedName>
</protein>
<feature type="chain" id="PRO_5011275498" evidence="2">
    <location>
        <begin position="21"/>
        <end position="141"/>
    </location>
</feature>
<sequence length="141" mass="15505">MTKTMLSIILALGFASVVAAAPRVETPPSIDSKDNISGGTSEKKVTRITAKKTDAVTKEELEQAKKDIEAAKVRQKDPRFWPKTKIEETVNNNNVVTEVKVTPMSTQIPYTMTREQPSNQSKNGTSGDNTMSVPKFINFGF</sequence>
<comment type="caution">
    <text evidence="3">The sequence shown here is derived from an EMBL/GenBank/DDBJ whole genome shotgun (WGS) entry which is preliminary data.</text>
</comment>
<feature type="region of interest" description="Disordered" evidence="1">
    <location>
        <begin position="25"/>
        <end position="46"/>
    </location>
</feature>
<accession>A0A227KAL4</accession>
<evidence type="ECO:0000313" key="3">
    <source>
        <dbReference type="EMBL" id="OXE44377.1"/>
    </source>
</evidence>
<feature type="signal peptide" evidence="2">
    <location>
        <begin position="1"/>
        <end position="20"/>
    </location>
</feature>
<dbReference type="Proteomes" id="UP000214610">
    <property type="component" value="Unassembled WGS sequence"/>
</dbReference>
<gene>
    <name evidence="3" type="ORF">ADH67_12240</name>
</gene>
<feature type="region of interest" description="Disordered" evidence="1">
    <location>
        <begin position="106"/>
        <end position="133"/>
    </location>
</feature>
<dbReference type="RefSeq" id="WP_066592558.1">
    <property type="nucleotide sequence ID" value="NZ_CAJTBZ010000037.1"/>
</dbReference>